<dbReference type="GO" id="GO:0005198">
    <property type="term" value="F:structural molecule activity"/>
    <property type="evidence" value="ECO:0007669"/>
    <property type="project" value="InterPro"/>
</dbReference>
<gene>
    <name evidence="1" type="ORF">PARMNEM_LOCUS9593</name>
</gene>
<dbReference type="GO" id="GO:0005576">
    <property type="term" value="C:extracellular region"/>
    <property type="evidence" value="ECO:0007669"/>
    <property type="project" value="InterPro"/>
</dbReference>
<dbReference type="InterPro" id="IPR009911">
    <property type="entry name" value="Fibroin_P25"/>
</dbReference>
<comment type="caution">
    <text evidence="1">The sequence shown here is derived from an EMBL/GenBank/DDBJ whole genome shotgun (WGS) entry which is preliminary data.</text>
</comment>
<evidence type="ECO:0000313" key="1">
    <source>
        <dbReference type="EMBL" id="CAK1589036.1"/>
    </source>
</evidence>
<dbReference type="EMBL" id="CAVLGL010000083">
    <property type="protein sequence ID" value="CAK1589036.1"/>
    <property type="molecule type" value="Genomic_DNA"/>
</dbReference>
<protein>
    <submittedName>
        <fullName evidence="1">Uncharacterized protein</fullName>
    </submittedName>
</protein>
<sequence>MSILNITTTFLDIELKGLNGRIEEFYINRETDKLVLAIDFRGLSISSNNTYFRFHRRGREPIVTSDFGFVVFKSVFITIVIPNLNNLQLEESESFAYVSEERPEYGLGPGLANSTDPAVSAALAEFDANTKIIIRESFLTDGPFYAATFIQWNICDFGLRIF</sequence>
<name>A0AAV1L501_9NEOP</name>
<dbReference type="AlphaFoldDB" id="A0AAV1L501"/>
<keyword evidence="2" id="KW-1185">Reference proteome</keyword>
<organism evidence="1 2">
    <name type="scientific">Parnassius mnemosyne</name>
    <name type="common">clouded apollo</name>
    <dbReference type="NCBI Taxonomy" id="213953"/>
    <lineage>
        <taxon>Eukaryota</taxon>
        <taxon>Metazoa</taxon>
        <taxon>Ecdysozoa</taxon>
        <taxon>Arthropoda</taxon>
        <taxon>Hexapoda</taxon>
        <taxon>Insecta</taxon>
        <taxon>Pterygota</taxon>
        <taxon>Neoptera</taxon>
        <taxon>Endopterygota</taxon>
        <taxon>Lepidoptera</taxon>
        <taxon>Glossata</taxon>
        <taxon>Ditrysia</taxon>
        <taxon>Papilionoidea</taxon>
        <taxon>Papilionidae</taxon>
        <taxon>Parnassiinae</taxon>
        <taxon>Parnassini</taxon>
        <taxon>Parnassius</taxon>
        <taxon>Driopa</taxon>
    </lineage>
</organism>
<dbReference type="Proteomes" id="UP001314205">
    <property type="component" value="Unassembled WGS sequence"/>
</dbReference>
<dbReference type="Pfam" id="PF07294">
    <property type="entry name" value="Fibroin_P25"/>
    <property type="match status" value="1"/>
</dbReference>
<reference evidence="1 2" key="1">
    <citation type="submission" date="2023-11" db="EMBL/GenBank/DDBJ databases">
        <authorList>
            <person name="Hedman E."/>
            <person name="Englund M."/>
            <person name="Stromberg M."/>
            <person name="Nyberg Akerstrom W."/>
            <person name="Nylinder S."/>
            <person name="Jareborg N."/>
            <person name="Kallberg Y."/>
            <person name="Kronander E."/>
        </authorList>
    </citation>
    <scope>NUCLEOTIDE SEQUENCE [LARGE SCALE GENOMIC DNA]</scope>
</reference>
<accession>A0AAV1L501</accession>
<evidence type="ECO:0000313" key="2">
    <source>
        <dbReference type="Proteomes" id="UP001314205"/>
    </source>
</evidence>
<proteinExistence type="predicted"/>